<evidence type="ECO:0000313" key="13">
    <source>
        <dbReference type="Proteomes" id="UP000321570"/>
    </source>
</evidence>
<keyword evidence="13" id="KW-1185">Reference proteome</keyword>
<dbReference type="InterPro" id="IPR009582">
    <property type="entry name" value="Spc2/SPCS2"/>
</dbReference>
<dbReference type="GO" id="GO:0045047">
    <property type="term" value="P:protein targeting to ER"/>
    <property type="evidence" value="ECO:0007669"/>
    <property type="project" value="TreeGrafter"/>
</dbReference>
<keyword evidence="5 9" id="KW-0256">Endoplasmic reticulum</keyword>
<dbReference type="OrthoDB" id="29558at2759"/>
<evidence type="ECO:0000256" key="7">
    <source>
        <dbReference type="ARBA" id="ARBA00023136"/>
    </source>
</evidence>
<dbReference type="GO" id="GO:0005787">
    <property type="term" value="C:signal peptidase complex"/>
    <property type="evidence" value="ECO:0007669"/>
    <property type="project" value="UniProtKB-UniRule"/>
</dbReference>
<dbReference type="EMBL" id="UYSG01010958">
    <property type="protein sequence ID" value="VDL59956.1"/>
    <property type="molecule type" value="Genomic_DNA"/>
</dbReference>
<reference evidence="11 13" key="3">
    <citation type="submission" date="2019-07" db="EMBL/GenBank/DDBJ databases">
        <authorList>
            <person name="Jastrzebski P J."/>
            <person name="Paukszto L."/>
            <person name="Jastrzebski P J."/>
        </authorList>
    </citation>
    <scope>NUCLEOTIDE SEQUENCE [LARGE SCALE GENOMIC DNA]</scope>
    <source>
        <strain evidence="11 13">WMS-il1</strain>
    </source>
</reference>
<feature type="transmembrane region" description="Helical" evidence="9">
    <location>
        <begin position="80"/>
        <end position="102"/>
    </location>
</feature>
<keyword evidence="6 9" id="KW-1133">Transmembrane helix</keyword>
<dbReference type="GO" id="GO:0006465">
    <property type="term" value="P:signal peptide processing"/>
    <property type="evidence" value="ECO:0007669"/>
    <property type="project" value="UniProtKB-UniRule"/>
</dbReference>
<reference evidence="10 12" key="2">
    <citation type="submission" date="2018-11" db="EMBL/GenBank/DDBJ databases">
        <authorList>
            <consortium name="Pathogen Informatics"/>
        </authorList>
    </citation>
    <scope>NUCLEOTIDE SEQUENCE [LARGE SCALE GENOMIC DNA]</scope>
</reference>
<comment type="subcellular location">
    <subcellularLocation>
        <location evidence="1 9">Endoplasmic reticulum membrane</location>
        <topology evidence="1 9">Multi-pass membrane protein</topology>
    </subcellularLocation>
</comment>
<evidence type="ECO:0000313" key="11">
    <source>
        <dbReference type="EMBL" id="VUZ42053.1"/>
    </source>
</evidence>
<proteinExistence type="inferred from homology"/>
<evidence type="ECO:0000313" key="10">
    <source>
        <dbReference type="EMBL" id="VDL59956.1"/>
    </source>
</evidence>
<evidence type="ECO:0000256" key="9">
    <source>
        <dbReference type="RuleBase" id="RU368033"/>
    </source>
</evidence>
<evidence type="ECO:0000313" key="12">
    <source>
        <dbReference type="Proteomes" id="UP000274504"/>
    </source>
</evidence>
<evidence type="ECO:0000256" key="4">
    <source>
        <dbReference type="ARBA" id="ARBA00022692"/>
    </source>
</evidence>
<evidence type="ECO:0000256" key="6">
    <source>
        <dbReference type="ARBA" id="ARBA00022989"/>
    </source>
</evidence>
<keyword evidence="4 9" id="KW-0812">Transmembrane</keyword>
<organism evidence="14">
    <name type="scientific">Hymenolepis diminuta</name>
    <name type="common">Rat tapeworm</name>
    <dbReference type="NCBI Taxonomy" id="6216"/>
    <lineage>
        <taxon>Eukaryota</taxon>
        <taxon>Metazoa</taxon>
        <taxon>Spiralia</taxon>
        <taxon>Lophotrochozoa</taxon>
        <taxon>Platyhelminthes</taxon>
        <taxon>Cestoda</taxon>
        <taxon>Eucestoda</taxon>
        <taxon>Cyclophyllidea</taxon>
        <taxon>Hymenolepididae</taxon>
        <taxon>Hymenolepis</taxon>
    </lineage>
</organism>
<gene>
    <name evidence="10" type="ORF">HDID_LOCUS7638</name>
    <name evidence="11" type="ORF">WMSIL1_LOCUS2771</name>
</gene>
<evidence type="ECO:0000256" key="8">
    <source>
        <dbReference type="ARBA" id="ARBA00045608"/>
    </source>
</evidence>
<dbReference type="Pfam" id="PF06703">
    <property type="entry name" value="SPC25"/>
    <property type="match status" value="1"/>
</dbReference>
<dbReference type="STRING" id="6216.A0A0R3SR71"/>
<dbReference type="PANTHER" id="PTHR13085:SF0">
    <property type="entry name" value="SIGNAL PEPTIDASE COMPLEX SUBUNIT 2"/>
    <property type="match status" value="1"/>
</dbReference>
<sequence>MGKDVASAACTEITINKWDVNAAKHALDDATKEVMKTQFELRENYKLIDIRLFLCTLSVLFTLFALIYDYVCPYPESRHVLMGCIASYFVATTILSWHAFYVEGSIFFVGMQLDKAGLDPPNKWTFASQIKKYSPEYRLTVAYVNGATKEQATMEFVKTIDCFFDERGKICYPQVQNYILNICKDVISKKKE</sequence>
<dbReference type="PANTHER" id="PTHR13085">
    <property type="entry name" value="MICROSOMAL SIGNAL PEPTIDASE 25 KDA SUBUNIT"/>
    <property type="match status" value="1"/>
</dbReference>
<reference evidence="14" key="1">
    <citation type="submission" date="2017-02" db="UniProtKB">
        <authorList>
            <consortium name="WormBaseParasite"/>
        </authorList>
    </citation>
    <scope>IDENTIFICATION</scope>
</reference>
<accession>A0A0R3SR71</accession>
<evidence type="ECO:0000256" key="1">
    <source>
        <dbReference type="ARBA" id="ARBA00004477"/>
    </source>
</evidence>
<dbReference type="GO" id="GO:0008233">
    <property type="term" value="F:peptidase activity"/>
    <property type="evidence" value="ECO:0007669"/>
    <property type="project" value="UniProtKB-UniRule"/>
</dbReference>
<evidence type="ECO:0000256" key="5">
    <source>
        <dbReference type="ARBA" id="ARBA00022824"/>
    </source>
</evidence>
<evidence type="ECO:0000256" key="3">
    <source>
        <dbReference type="ARBA" id="ARBA00017057"/>
    </source>
</evidence>
<evidence type="ECO:0000313" key="14">
    <source>
        <dbReference type="WBParaSite" id="HDID_0000764001-mRNA-1"/>
    </source>
</evidence>
<dbReference type="Proteomes" id="UP000274504">
    <property type="component" value="Unassembled WGS sequence"/>
</dbReference>
<evidence type="ECO:0000256" key="2">
    <source>
        <dbReference type="ARBA" id="ARBA00007324"/>
    </source>
</evidence>
<comment type="function">
    <text evidence="8 9">Component of the signal peptidase complex (SPC) which catalyzes the cleavage of N-terminal signal sequences from nascent proteins as they are translocated into the lumen of the endoplasmic reticulum. Enhances the enzymatic activity of SPC and facilitates the interactions between different components of the translocation site.</text>
</comment>
<comment type="similarity">
    <text evidence="2 9">Belongs to the SPCS2 family.</text>
</comment>
<keyword evidence="7 9" id="KW-0472">Membrane</keyword>
<protein>
    <recommendedName>
        <fullName evidence="3 9">Signal peptidase complex subunit 2</fullName>
    </recommendedName>
</protein>
<feature type="transmembrane region" description="Helical" evidence="9">
    <location>
        <begin position="50"/>
        <end position="68"/>
    </location>
</feature>
<dbReference type="EMBL" id="CABIJS010000077">
    <property type="protein sequence ID" value="VUZ42053.1"/>
    <property type="molecule type" value="Genomic_DNA"/>
</dbReference>
<dbReference type="WBParaSite" id="HDID_0000764001-mRNA-1">
    <property type="protein sequence ID" value="HDID_0000764001-mRNA-1"/>
    <property type="gene ID" value="HDID_0000764001"/>
</dbReference>
<name>A0A0R3SR71_HYMDI</name>
<dbReference type="Proteomes" id="UP000321570">
    <property type="component" value="Unassembled WGS sequence"/>
</dbReference>
<dbReference type="AlphaFoldDB" id="A0A0R3SR71"/>